<evidence type="ECO:0000256" key="1">
    <source>
        <dbReference type="SAM" id="MobiDB-lite"/>
    </source>
</evidence>
<proteinExistence type="predicted"/>
<evidence type="ECO:0000313" key="3">
    <source>
        <dbReference type="Proteomes" id="UP000450000"/>
    </source>
</evidence>
<dbReference type="OrthoDB" id="3212365at2"/>
<dbReference type="Proteomes" id="UP000450000">
    <property type="component" value="Unassembled WGS sequence"/>
</dbReference>
<evidence type="ECO:0000313" key="2">
    <source>
        <dbReference type="EMBL" id="MQS16147.1"/>
    </source>
</evidence>
<keyword evidence="3" id="KW-1185">Reference proteome</keyword>
<comment type="caution">
    <text evidence="2">The sequence shown here is derived from an EMBL/GenBank/DDBJ whole genome shotgun (WGS) entry which is preliminary data.</text>
</comment>
<dbReference type="RefSeq" id="WP_153466886.1">
    <property type="nucleotide sequence ID" value="NZ_WBOF01000002.1"/>
</dbReference>
<accession>A0A6N7L0F1</accession>
<feature type="compositionally biased region" description="Pro residues" evidence="1">
    <location>
        <begin position="163"/>
        <end position="172"/>
    </location>
</feature>
<dbReference type="EMBL" id="WBOF01000002">
    <property type="protein sequence ID" value="MQS16147.1"/>
    <property type="molecule type" value="Genomic_DNA"/>
</dbReference>
<reference evidence="2 3" key="1">
    <citation type="submission" date="2019-09" db="EMBL/GenBank/DDBJ databases">
        <title>Genome Sequences of Streptomyces kaniharaensis ATCC 21070.</title>
        <authorList>
            <person name="Zhu W."/>
            <person name="De Crecy-Lagard V."/>
            <person name="Richards N.G."/>
        </authorList>
    </citation>
    <scope>NUCLEOTIDE SEQUENCE [LARGE SCALE GENOMIC DNA]</scope>
    <source>
        <strain evidence="2 3">SF-557</strain>
    </source>
</reference>
<name>A0A6N7L0F1_9ACTN</name>
<sequence length="183" mass="19543">MTRYCVDPVRHGLIATWGISEGDLASRIATLPTGADLPALLRLADSLGHLSEAAWRTYTHPASAAGSLEPNTEGWRREQERNAFGEVTDVITQPNLPQDGMLDVSYSPLVESAHRIGRALLALDNEDLTEAVLAEAAAELGNLTGRARQAVLLSREGASPLSRSPPTPPPTEPVRATGAVLRH</sequence>
<dbReference type="AlphaFoldDB" id="A0A6N7L0F1"/>
<feature type="region of interest" description="Disordered" evidence="1">
    <location>
        <begin position="155"/>
        <end position="183"/>
    </location>
</feature>
<organism evidence="2 3">
    <name type="scientific">Streptomyces kaniharaensis</name>
    <dbReference type="NCBI Taxonomy" id="212423"/>
    <lineage>
        <taxon>Bacteria</taxon>
        <taxon>Bacillati</taxon>
        <taxon>Actinomycetota</taxon>
        <taxon>Actinomycetes</taxon>
        <taxon>Kitasatosporales</taxon>
        <taxon>Streptomycetaceae</taxon>
        <taxon>Streptomyces</taxon>
    </lineage>
</organism>
<protein>
    <submittedName>
        <fullName evidence="2">Uncharacterized protein</fullName>
    </submittedName>
</protein>
<gene>
    <name evidence="2" type="ORF">F7Q99_28935</name>
</gene>